<dbReference type="EMBL" id="FPAA01000006">
    <property type="protein sequence ID" value="SFS70810.1"/>
    <property type="molecule type" value="Genomic_DNA"/>
</dbReference>
<dbReference type="InterPro" id="IPR023378">
    <property type="entry name" value="YheA/YmcA-like_dom_sf"/>
</dbReference>
<name>A0A1I6S1R1_9BACL</name>
<dbReference type="AlphaFoldDB" id="A0A1I6S1R1"/>
<proteinExistence type="predicted"/>
<dbReference type="Proteomes" id="UP000198660">
    <property type="component" value="Unassembled WGS sequence"/>
</dbReference>
<dbReference type="RefSeq" id="WP_176392000.1">
    <property type="nucleotide sequence ID" value="NZ_FPAA01000006.1"/>
</dbReference>
<evidence type="ECO:0000313" key="1">
    <source>
        <dbReference type="EMBL" id="SFS70810.1"/>
    </source>
</evidence>
<sequence length="115" mass="13195">MNPYDKAHELARALTNSEELTSLIEAKNLIDQSPDDRLLIEHFRQKQMEMSSHQMQGTEPNDDQKAEWAKLVTEVNGKPNLTRYLEAEGRVGQLMQDINRILATPFEALNDTNNE</sequence>
<evidence type="ECO:0000313" key="2">
    <source>
        <dbReference type="Proteomes" id="UP000198660"/>
    </source>
</evidence>
<reference evidence="2" key="1">
    <citation type="submission" date="2016-10" db="EMBL/GenBank/DDBJ databases">
        <authorList>
            <person name="Varghese N."/>
            <person name="Submissions S."/>
        </authorList>
    </citation>
    <scope>NUCLEOTIDE SEQUENCE [LARGE SCALE GENOMIC DNA]</scope>
    <source>
        <strain evidence="2">DSM 45789</strain>
    </source>
</reference>
<dbReference type="Gene3D" id="1.20.1500.10">
    <property type="entry name" value="YheA/YmcA-like"/>
    <property type="match status" value="1"/>
</dbReference>
<keyword evidence="2" id="KW-1185">Reference proteome</keyword>
<organism evidence="1 2">
    <name type="scientific">Marininema halotolerans</name>
    <dbReference type="NCBI Taxonomy" id="1155944"/>
    <lineage>
        <taxon>Bacteria</taxon>
        <taxon>Bacillati</taxon>
        <taxon>Bacillota</taxon>
        <taxon>Bacilli</taxon>
        <taxon>Bacillales</taxon>
        <taxon>Thermoactinomycetaceae</taxon>
        <taxon>Marininema</taxon>
    </lineage>
</organism>
<protein>
    <submittedName>
        <fullName evidence="1">Cell fate regulator YlbF, YheA/YmcA/DUF963 family (Controls sporulation, competence, biofilm development)</fullName>
    </submittedName>
</protein>
<accession>A0A1I6S1R1</accession>
<dbReference type="InterPro" id="IPR010368">
    <property type="entry name" value="Com_YlbF"/>
</dbReference>
<gene>
    <name evidence="1" type="ORF">SAMN05444972_10685</name>
</gene>
<dbReference type="Pfam" id="PF06133">
    <property type="entry name" value="Com_YlbF"/>
    <property type="match status" value="1"/>
</dbReference>
<dbReference type="SUPFAM" id="SSF158622">
    <property type="entry name" value="YheA/YmcA-like"/>
    <property type="match status" value="1"/>
</dbReference>